<dbReference type="InterPro" id="IPR013083">
    <property type="entry name" value="Znf_RING/FYVE/PHD"/>
</dbReference>
<feature type="compositionally biased region" description="Basic and acidic residues" evidence="24">
    <location>
        <begin position="559"/>
        <end position="579"/>
    </location>
</feature>
<dbReference type="GO" id="GO:0051707">
    <property type="term" value="P:response to other organism"/>
    <property type="evidence" value="ECO:0007669"/>
    <property type="project" value="UniProtKB-ARBA"/>
</dbReference>
<dbReference type="Pfam" id="PF00643">
    <property type="entry name" value="zf-B_box"/>
    <property type="match status" value="2"/>
</dbReference>
<evidence type="ECO:0000256" key="2">
    <source>
        <dbReference type="ARBA" id="ARBA00004123"/>
    </source>
</evidence>
<keyword evidence="17" id="KW-0539">Nucleus</keyword>
<name>A0A9B0H8E4_ODORO</name>
<dbReference type="InterPro" id="IPR001870">
    <property type="entry name" value="B30.2/SPRY"/>
</dbReference>
<evidence type="ECO:0000256" key="22">
    <source>
        <dbReference type="PROSITE-ProRule" id="PRU00024"/>
    </source>
</evidence>
<evidence type="ECO:0000313" key="28">
    <source>
        <dbReference type="Proteomes" id="UP000245340"/>
    </source>
</evidence>
<evidence type="ECO:0000256" key="16">
    <source>
        <dbReference type="ARBA" id="ARBA00023054"/>
    </source>
</evidence>
<evidence type="ECO:0000256" key="1">
    <source>
        <dbReference type="ARBA" id="ARBA00000900"/>
    </source>
</evidence>
<evidence type="ECO:0000256" key="12">
    <source>
        <dbReference type="ARBA" id="ARBA00022771"/>
    </source>
</evidence>
<dbReference type="CDD" id="cd16594">
    <property type="entry name" value="RING-HC_TRIM7-like_C-IV"/>
    <property type="match status" value="1"/>
</dbReference>
<dbReference type="SMART" id="SM00184">
    <property type="entry name" value="RING"/>
    <property type="match status" value="2"/>
</dbReference>
<organism evidence="28 29">
    <name type="scientific">Odobenus rosmarus divergens</name>
    <name type="common">Pacific walrus</name>
    <dbReference type="NCBI Taxonomy" id="9708"/>
    <lineage>
        <taxon>Eukaryota</taxon>
        <taxon>Metazoa</taxon>
        <taxon>Chordata</taxon>
        <taxon>Craniata</taxon>
        <taxon>Vertebrata</taxon>
        <taxon>Euteleostomi</taxon>
        <taxon>Mammalia</taxon>
        <taxon>Eutheria</taxon>
        <taxon>Laurasiatheria</taxon>
        <taxon>Carnivora</taxon>
        <taxon>Caniformia</taxon>
        <taxon>Pinnipedia</taxon>
        <taxon>Odobenidae</taxon>
        <taxon>Odobenus</taxon>
    </lineage>
</organism>
<dbReference type="GO" id="GO:0005634">
    <property type="term" value="C:nucleus"/>
    <property type="evidence" value="ECO:0007669"/>
    <property type="project" value="UniProtKB-SubCell"/>
</dbReference>
<dbReference type="RefSeq" id="XP_004413555.1">
    <property type="nucleotide sequence ID" value="XM_004413498.1"/>
</dbReference>
<feature type="region of interest" description="Disordered" evidence="24">
    <location>
        <begin position="50"/>
        <end position="73"/>
    </location>
</feature>
<feature type="compositionally biased region" description="Low complexity" evidence="24">
    <location>
        <begin position="314"/>
        <end position="329"/>
    </location>
</feature>
<dbReference type="PROSITE" id="PS00518">
    <property type="entry name" value="ZF_RING_1"/>
    <property type="match status" value="2"/>
</dbReference>
<dbReference type="Gene3D" id="2.60.120.920">
    <property type="match status" value="1"/>
</dbReference>
<dbReference type="InterPro" id="IPR003879">
    <property type="entry name" value="Butyrophylin_SPRY"/>
</dbReference>
<dbReference type="SMART" id="SM00336">
    <property type="entry name" value="BBOX"/>
    <property type="match status" value="2"/>
</dbReference>
<evidence type="ECO:0000256" key="20">
    <source>
        <dbReference type="ARBA" id="ARBA00073077"/>
    </source>
</evidence>
<evidence type="ECO:0000259" key="25">
    <source>
        <dbReference type="PROSITE" id="PS50089"/>
    </source>
</evidence>
<feature type="region of interest" description="Disordered" evidence="24">
    <location>
        <begin position="263"/>
        <end position="342"/>
    </location>
</feature>
<dbReference type="InterPro" id="IPR001841">
    <property type="entry name" value="Znf_RING"/>
</dbReference>
<feature type="region of interest" description="Disordered" evidence="24">
    <location>
        <begin position="559"/>
        <end position="631"/>
    </location>
</feature>
<reference evidence="29" key="1">
    <citation type="submission" date="2025-08" db="UniProtKB">
        <authorList>
            <consortium name="RefSeq"/>
        </authorList>
    </citation>
    <scope>IDENTIFICATION</scope>
</reference>
<evidence type="ECO:0000256" key="23">
    <source>
        <dbReference type="SAM" id="Coils"/>
    </source>
</evidence>
<comment type="pathway">
    <text evidence="4">Protein modification; protein ubiquitination.</text>
</comment>
<dbReference type="InterPro" id="IPR003877">
    <property type="entry name" value="SPRY_dom"/>
</dbReference>
<evidence type="ECO:0000256" key="18">
    <source>
        <dbReference type="ARBA" id="ARBA00058262"/>
    </source>
</evidence>
<evidence type="ECO:0000256" key="8">
    <source>
        <dbReference type="ARBA" id="ARBA00022499"/>
    </source>
</evidence>
<dbReference type="FunFam" id="3.30.40.10:FF:000216">
    <property type="entry name" value="E3 ubiquitin-protein ligase TRIM41 isoform X1"/>
    <property type="match status" value="1"/>
</dbReference>
<dbReference type="FunFam" id="2.60.120.920:FF:000025">
    <property type="entry name" value="E3 ubiquitin-protein ligase TRIM41 isoform X1"/>
    <property type="match status" value="1"/>
</dbReference>
<dbReference type="Gene3D" id="3.30.40.10">
    <property type="entry name" value="Zinc/RING finger domain, C3HC4 (zinc finger)"/>
    <property type="match status" value="2"/>
</dbReference>
<keyword evidence="12 22" id="KW-0863">Zinc-finger</keyword>
<keyword evidence="28" id="KW-1185">Reference proteome</keyword>
<evidence type="ECO:0000256" key="4">
    <source>
        <dbReference type="ARBA" id="ARBA00004906"/>
    </source>
</evidence>
<dbReference type="InterPro" id="IPR013320">
    <property type="entry name" value="ConA-like_dom_sf"/>
</dbReference>
<accession>A0A9B0H8E4</accession>
<feature type="compositionally biased region" description="Pro residues" evidence="24">
    <location>
        <begin position="285"/>
        <end position="296"/>
    </location>
</feature>
<evidence type="ECO:0000256" key="5">
    <source>
        <dbReference type="ARBA" id="ARBA00008518"/>
    </source>
</evidence>
<evidence type="ECO:0000259" key="27">
    <source>
        <dbReference type="PROSITE" id="PS50188"/>
    </source>
</evidence>
<feature type="domain" description="B box-type" evidence="26">
    <location>
        <begin position="924"/>
        <end position="960"/>
    </location>
</feature>
<proteinExistence type="inferred from homology"/>
<dbReference type="GO" id="GO:0016567">
    <property type="term" value="P:protein ubiquitination"/>
    <property type="evidence" value="ECO:0007669"/>
    <property type="project" value="UniProtKB-ARBA"/>
</dbReference>
<dbReference type="Pfam" id="PF13765">
    <property type="entry name" value="PRY"/>
    <property type="match status" value="1"/>
</dbReference>
<dbReference type="GO" id="GO:0006952">
    <property type="term" value="P:defense response"/>
    <property type="evidence" value="ECO:0007669"/>
    <property type="project" value="UniProtKB-ARBA"/>
</dbReference>
<evidence type="ECO:0000256" key="15">
    <source>
        <dbReference type="ARBA" id="ARBA00022843"/>
    </source>
</evidence>
<keyword evidence="11" id="KW-0479">Metal-binding</keyword>
<dbReference type="Gene3D" id="3.30.160.60">
    <property type="entry name" value="Classic Zinc Finger"/>
    <property type="match status" value="2"/>
</dbReference>
<dbReference type="PROSITE" id="PS50188">
    <property type="entry name" value="B302_SPRY"/>
    <property type="match status" value="1"/>
</dbReference>
<dbReference type="InterPro" id="IPR017907">
    <property type="entry name" value="Znf_RING_CS"/>
</dbReference>
<dbReference type="EC" id="2.3.2.27" evidence="6"/>
<dbReference type="SUPFAM" id="SSF57850">
    <property type="entry name" value="RING/U-box"/>
    <property type="match status" value="2"/>
</dbReference>
<keyword evidence="15" id="KW-0832">Ubl conjugation</keyword>
<evidence type="ECO:0000256" key="24">
    <source>
        <dbReference type="SAM" id="MobiDB-lite"/>
    </source>
</evidence>
<protein>
    <recommendedName>
        <fullName evidence="20">E3 ubiquitin-protein ligase TRIM41</fullName>
        <ecNumber evidence="6">2.3.2.27</ecNumber>
    </recommendedName>
    <alternativeName>
        <fullName evidence="21">Tripartite motif-containing protein 41</fullName>
    </alternativeName>
</protein>
<evidence type="ECO:0000256" key="9">
    <source>
        <dbReference type="ARBA" id="ARBA00022553"/>
    </source>
</evidence>
<dbReference type="Pfam" id="PF13445">
    <property type="entry name" value="zf-RING_UBOX"/>
    <property type="match status" value="1"/>
</dbReference>
<evidence type="ECO:0000259" key="26">
    <source>
        <dbReference type="PROSITE" id="PS50119"/>
    </source>
</evidence>
<dbReference type="PRINTS" id="PR01407">
    <property type="entry name" value="BUTYPHLNCDUF"/>
</dbReference>
<dbReference type="GO" id="GO:0005829">
    <property type="term" value="C:cytosol"/>
    <property type="evidence" value="ECO:0007669"/>
    <property type="project" value="UniProtKB-ARBA"/>
</dbReference>
<keyword evidence="14" id="KW-0862">Zinc</keyword>
<dbReference type="FunFam" id="3.30.160.60:FF:000486">
    <property type="entry name" value="E3 ubiquitin-protein ligase TRIM41 isoform X2"/>
    <property type="match status" value="1"/>
</dbReference>
<feature type="domain" description="RING-type" evidence="25">
    <location>
        <begin position="828"/>
        <end position="880"/>
    </location>
</feature>
<dbReference type="Pfam" id="PF15227">
    <property type="entry name" value="zf-C3HC4_4"/>
    <property type="match status" value="1"/>
</dbReference>
<comment type="subunit">
    <text evidence="19">Interacts with PRKCA. Interacts with NOD2. Interacts with TRIM17; this interaction prevents TRIM41 activity on ZSCAN2.</text>
</comment>
<keyword evidence="8" id="KW-1017">Isopeptide bond</keyword>
<feature type="coiled-coil region" evidence="23">
    <location>
        <begin position="968"/>
        <end position="1009"/>
    </location>
</feature>
<dbReference type="GO" id="GO:0009967">
    <property type="term" value="P:positive regulation of signal transduction"/>
    <property type="evidence" value="ECO:0007669"/>
    <property type="project" value="UniProtKB-ARBA"/>
</dbReference>
<dbReference type="InterPro" id="IPR027370">
    <property type="entry name" value="Znf-RING_euk"/>
</dbReference>
<dbReference type="InterPro" id="IPR000315">
    <property type="entry name" value="Znf_B-box"/>
</dbReference>
<evidence type="ECO:0000256" key="10">
    <source>
        <dbReference type="ARBA" id="ARBA00022679"/>
    </source>
</evidence>
<sequence length="1305" mass="143266">MAGYATTPNPMQTLQEEAVCAICLDYFKDPVSIGCGHNFCRGCVTQLWGKDEEDREEEEDEWEEDENDDVEGAIGGWDNSIREVLYQGNADEVFQDQEVDELWVGDGGVRNWDKDYVWDQEEEEEEDQDYYLGDLRHDLRVNVYPEEEILEEYDENDQELYPDTHLPPPAPPPQFTCPQCRKSFTRRNFRPNLQLANMVQIIRQMCPTPYRGSWGNDRGICSEHQEALKLFCEVDKEAICVVCRESRSHKQHSVVPLEEVVQEYKGTPQSPPSPYDGSTHGQHPLPNPAARPPLPPSSAGQSGSPGPPRRSSRLRSVWNGQQPPAAALPGGPPGGQGTASEPDGLFIHLAEELQGFLVFGTNALLAPTAPSTRSWVHLPNHLDHVGQLQVGAKAPPGKALSALRAVFIPHGGVPPPTGSHSLHFLLLSVLLFLIPVQLVSVLLILPSPQLGYTHSAEVVPAADGHGVREVIEADGAHRLLLKGLHRAVREGWVPADKFPGGPAPWATVPLAEIRLPTVNKYWAPSVDQTASPVSAARCAGEEDTSQKVRKLAVQKWELKDGEEGKKRGTERNSSKHSEETALVLPGTVSDWLGGANGDGGNSTPRTLPRASLNSSPLTGFTPSSGPPIHLSSGGPPLLLQVAPYCSLPACPLRHPPGVYPAFFPLSSVSSVAESSQKDHQSLQRFLDQPLHRSSRAARWPRACGMLHVCWEAGSRVQGEKAVNPSEKQPSGARGPPAQCSWLERCRKLSAQVSASPASAPPFLPRGCSEAGSGLTAPSRVLSSPSTSPAPPDLGALRERMAAVGPRADPRAGAEALALAAELQGETTCSICLELFREPVSVECGHSFCRSCIARCWERPGVGGPAACRALPGPLPCPQCREPVRPGQLRPNRQLASVATLLRRFGLPAAAPGERQPMEAALAGCVQHGEPLKLYCQDDGRAICVVCDRAREHRAHAVLPLDEAVQEAKELLESRLKVLKKDLEDYEVFRSTEEKESKELLKQMAAEREKVGAEFQALRAFLVEQEGRLLGRLEELSREVTQKQNENIAQLGGEITQLSKLSSQIQETTRKPDLDFLQEFKNTLSRCSNVPGPKPTTVSSEMKNKVWNVSLKTFVLKGLLKKFKEDLRGELEKEEKVELTLDPDTANPRLILSLDLKSVRLGQRAQDLPCHPRRFDTNTRVLASSGFSSGRHHWEVEVGSKDGWAFGVARESVRRKGLTPFTPEEGVWALQLNSGKYWAVTSPERTPLSCGHLSRVRVALDLEVGAVSFYAAEDMRHLYTFRVNFHERVFPLFSVCSTGTYLRIWP</sequence>
<evidence type="ECO:0000256" key="11">
    <source>
        <dbReference type="ARBA" id="ARBA00022723"/>
    </source>
</evidence>
<dbReference type="CDD" id="cd13740">
    <property type="entry name" value="SPRY_PRY_TRIM7"/>
    <property type="match status" value="1"/>
</dbReference>
<feature type="domain" description="B box-type" evidence="26">
    <location>
        <begin position="216"/>
        <end position="257"/>
    </location>
</feature>
<dbReference type="GO" id="GO:0008270">
    <property type="term" value="F:zinc ion binding"/>
    <property type="evidence" value="ECO:0007669"/>
    <property type="project" value="UniProtKB-KW"/>
</dbReference>
<dbReference type="SMART" id="SM00589">
    <property type="entry name" value="PRY"/>
    <property type="match status" value="1"/>
</dbReference>
<dbReference type="Pfam" id="PF00622">
    <property type="entry name" value="SPRY"/>
    <property type="match status" value="1"/>
</dbReference>
<feature type="domain" description="B30.2/SPRY" evidence="27">
    <location>
        <begin position="1118"/>
        <end position="1305"/>
    </location>
</feature>
<evidence type="ECO:0000256" key="21">
    <source>
        <dbReference type="ARBA" id="ARBA00076810"/>
    </source>
</evidence>
<dbReference type="SUPFAM" id="SSF57845">
    <property type="entry name" value="B-box zinc-binding domain"/>
    <property type="match status" value="2"/>
</dbReference>
<gene>
    <name evidence="29" type="primary">LOC101378406</name>
</gene>
<dbReference type="PROSITE" id="PS50119">
    <property type="entry name" value="ZF_BBOX"/>
    <property type="match status" value="2"/>
</dbReference>
<feature type="compositionally biased region" description="Acidic residues" evidence="24">
    <location>
        <begin position="51"/>
        <end position="71"/>
    </location>
</feature>
<evidence type="ECO:0000256" key="3">
    <source>
        <dbReference type="ARBA" id="ARBA00004496"/>
    </source>
</evidence>
<dbReference type="CDD" id="cd19762">
    <property type="entry name" value="Bbox2_TRIM7-like"/>
    <property type="match status" value="2"/>
</dbReference>
<dbReference type="GO" id="GO:0061630">
    <property type="term" value="F:ubiquitin protein ligase activity"/>
    <property type="evidence" value="ECO:0007669"/>
    <property type="project" value="UniProtKB-EC"/>
</dbReference>
<dbReference type="InterPro" id="IPR043136">
    <property type="entry name" value="B30.2/SPRY_sf"/>
</dbReference>
<comment type="subcellular location">
    <subcellularLocation>
        <location evidence="3">Cytoplasm</location>
    </subcellularLocation>
    <subcellularLocation>
        <location evidence="2">Nucleus</location>
    </subcellularLocation>
</comment>
<dbReference type="PANTHER" id="PTHR24103">
    <property type="entry name" value="E3 UBIQUITIN-PROTEIN LIGASE TRIM"/>
    <property type="match status" value="1"/>
</dbReference>
<keyword evidence="9" id="KW-0597">Phosphoprotein</keyword>
<keyword evidence="10" id="KW-0808">Transferase</keyword>
<evidence type="ECO:0000256" key="19">
    <source>
        <dbReference type="ARBA" id="ARBA00065463"/>
    </source>
</evidence>
<dbReference type="PROSITE" id="PS50089">
    <property type="entry name" value="ZF_RING_2"/>
    <property type="match status" value="2"/>
</dbReference>
<dbReference type="InterPro" id="IPR006574">
    <property type="entry name" value="PRY"/>
</dbReference>
<comment type="similarity">
    <text evidence="5">Belongs to the TRIM/RBCC family.</text>
</comment>
<evidence type="ECO:0000256" key="7">
    <source>
        <dbReference type="ARBA" id="ARBA00022490"/>
    </source>
</evidence>
<keyword evidence="13" id="KW-0833">Ubl conjugation pathway</keyword>
<evidence type="ECO:0000256" key="14">
    <source>
        <dbReference type="ARBA" id="ARBA00022833"/>
    </source>
</evidence>
<feature type="domain" description="RING-type" evidence="25">
    <location>
        <begin position="20"/>
        <end position="46"/>
    </location>
</feature>
<dbReference type="SMART" id="SM00449">
    <property type="entry name" value="SPRY"/>
    <property type="match status" value="1"/>
</dbReference>
<keyword evidence="7" id="KW-0963">Cytoplasm</keyword>
<evidence type="ECO:0000256" key="6">
    <source>
        <dbReference type="ARBA" id="ARBA00012483"/>
    </source>
</evidence>
<dbReference type="InterPro" id="IPR050143">
    <property type="entry name" value="TRIM/RBCC"/>
</dbReference>
<dbReference type="Proteomes" id="UP000245340">
    <property type="component" value="Unplaced"/>
</dbReference>
<keyword evidence="16 23" id="KW-0175">Coiled coil</keyword>
<comment type="catalytic activity">
    <reaction evidence="1">
        <text>S-ubiquitinyl-[E2 ubiquitin-conjugating enzyme]-L-cysteine + [acceptor protein]-L-lysine = [E2 ubiquitin-conjugating enzyme]-L-cysteine + N(6)-ubiquitinyl-[acceptor protein]-L-lysine.</text>
        <dbReference type="EC" id="2.3.2.27"/>
    </reaction>
</comment>
<evidence type="ECO:0000313" key="29">
    <source>
        <dbReference type="RefSeq" id="XP_004413555.1"/>
    </source>
</evidence>
<dbReference type="SUPFAM" id="SSF49899">
    <property type="entry name" value="Concanavalin A-like lectins/glucanases"/>
    <property type="match status" value="1"/>
</dbReference>
<evidence type="ECO:0000256" key="17">
    <source>
        <dbReference type="ARBA" id="ARBA00023242"/>
    </source>
</evidence>
<evidence type="ECO:0000256" key="13">
    <source>
        <dbReference type="ARBA" id="ARBA00022786"/>
    </source>
</evidence>
<feature type="compositionally biased region" description="Polar residues" evidence="24">
    <location>
        <begin position="601"/>
        <end position="623"/>
    </location>
</feature>
<comment type="function">
    <text evidence="18">E3 ligase that plays essential roles in innate antiviral response. Directly binds to influenza A virus or vesicular stomatitis virus nucleoproteins and targets them for ubiquitination and proteasomal degradation, thereby limiting viral infections. Activates the innate antiviral response by catalyzing monoubiquitination of CGAS, thereby activating CGAS. Also involved in innate antiviral response by mediating 'Lys-63'-linked polyubiquitylation of BCL10 which in turn hubs NEMO for activation of NF-kappa-B and IRF3 pathways. Catalyzes the ubiquitin-mediated degradation of other substrates including protein kinase C, ZSCAN21 or TOP3B suggesting additional roles besides its function in immune response.</text>
</comment>